<dbReference type="PANTHER" id="PTHR12132:SF1">
    <property type="entry name" value="DNA REPAIR PROTEIN RAD52 HOMOLOG"/>
    <property type="match status" value="1"/>
</dbReference>
<feature type="compositionally biased region" description="Polar residues" evidence="7">
    <location>
        <begin position="240"/>
        <end position="261"/>
    </location>
</feature>
<evidence type="ECO:0000256" key="3">
    <source>
        <dbReference type="ARBA" id="ARBA00023172"/>
    </source>
</evidence>
<dbReference type="Proteomes" id="UP000649328">
    <property type="component" value="Unassembled WGS sequence"/>
</dbReference>
<evidence type="ECO:0000256" key="2">
    <source>
        <dbReference type="ARBA" id="ARBA00022763"/>
    </source>
</evidence>
<dbReference type="AlphaFoldDB" id="A0A8H7GVN9"/>
<keyword evidence="4" id="KW-0234">DNA repair</keyword>
<dbReference type="GO" id="GO:0006312">
    <property type="term" value="P:mitotic recombination"/>
    <property type="evidence" value="ECO:0007669"/>
    <property type="project" value="TreeGrafter"/>
</dbReference>
<dbReference type="InterPro" id="IPR007232">
    <property type="entry name" value="Rad52_Rad59_Rad22"/>
</dbReference>
<feature type="region of interest" description="Disordered" evidence="7">
    <location>
        <begin position="1"/>
        <end position="38"/>
    </location>
</feature>
<feature type="region of interest" description="Disordered" evidence="7">
    <location>
        <begin position="358"/>
        <end position="382"/>
    </location>
</feature>
<proteinExistence type="inferred from homology"/>
<protein>
    <recommendedName>
        <fullName evidence="6">DNA repair and recombination protein RAD52</fullName>
    </recommendedName>
</protein>
<name>A0A8H7GVN9_9ASCO</name>
<organism evidence="8 9">
    <name type="scientific">Metschnikowia pulcherrima</name>
    <dbReference type="NCBI Taxonomy" id="27326"/>
    <lineage>
        <taxon>Eukaryota</taxon>
        <taxon>Fungi</taxon>
        <taxon>Dikarya</taxon>
        <taxon>Ascomycota</taxon>
        <taxon>Saccharomycotina</taxon>
        <taxon>Pichiomycetes</taxon>
        <taxon>Metschnikowiaceae</taxon>
        <taxon>Metschnikowia</taxon>
    </lineage>
</organism>
<dbReference type="OrthoDB" id="206565at2759"/>
<feature type="region of interest" description="Disordered" evidence="7">
    <location>
        <begin position="425"/>
        <end position="499"/>
    </location>
</feature>
<feature type="compositionally biased region" description="Basic and acidic residues" evidence="7">
    <location>
        <begin position="486"/>
        <end position="499"/>
    </location>
</feature>
<feature type="compositionally biased region" description="Polar residues" evidence="7">
    <location>
        <begin position="361"/>
        <end position="375"/>
    </location>
</feature>
<feature type="compositionally biased region" description="Polar residues" evidence="7">
    <location>
        <begin position="280"/>
        <end position="291"/>
    </location>
</feature>
<dbReference type="InterPro" id="IPR041247">
    <property type="entry name" value="Rad52_fam"/>
</dbReference>
<evidence type="ECO:0000256" key="1">
    <source>
        <dbReference type="ARBA" id="ARBA00006638"/>
    </source>
</evidence>
<dbReference type="Gene3D" id="3.30.390.80">
    <property type="entry name" value="DNA repair protein Rad52/59/22"/>
    <property type="match status" value="1"/>
</dbReference>
<dbReference type="GO" id="GO:0005634">
    <property type="term" value="C:nucleus"/>
    <property type="evidence" value="ECO:0007669"/>
    <property type="project" value="InterPro"/>
</dbReference>
<accession>A0A8H7GVN9</accession>
<dbReference type="InterPro" id="IPR004585">
    <property type="entry name" value="DNA_recomb/repair_Rad52"/>
</dbReference>
<gene>
    <name evidence="8" type="ORF">HF325_002639</name>
</gene>
<comment type="caution">
    <text evidence="8">The sequence shown here is derived from an EMBL/GenBank/DDBJ whole genome shotgun (WGS) entry which is preliminary data.</text>
</comment>
<evidence type="ECO:0000256" key="4">
    <source>
        <dbReference type="ARBA" id="ARBA00023204"/>
    </source>
</evidence>
<dbReference type="GO" id="GO:0003697">
    <property type="term" value="F:single-stranded DNA binding"/>
    <property type="evidence" value="ECO:0007669"/>
    <property type="project" value="UniProtKB-ARBA"/>
</dbReference>
<keyword evidence="9" id="KW-1185">Reference proteome</keyword>
<dbReference type="SUPFAM" id="SSF54768">
    <property type="entry name" value="dsRNA-binding domain-like"/>
    <property type="match status" value="1"/>
</dbReference>
<evidence type="ECO:0000256" key="7">
    <source>
        <dbReference type="SAM" id="MobiDB-lite"/>
    </source>
</evidence>
<dbReference type="PANTHER" id="PTHR12132">
    <property type="entry name" value="DNA REPAIR AND RECOMBINATION PROTEIN RAD52, RAD59"/>
    <property type="match status" value="1"/>
</dbReference>
<dbReference type="FunFam" id="3.30.390.80:FF:000001">
    <property type="entry name" value="DNA repair protein RAD52 homolog"/>
    <property type="match status" value="1"/>
</dbReference>
<dbReference type="GO" id="GO:0045002">
    <property type="term" value="P:double-strand break repair via single-strand annealing"/>
    <property type="evidence" value="ECO:0007669"/>
    <property type="project" value="InterPro"/>
</dbReference>
<dbReference type="NCBIfam" id="TIGR00607">
    <property type="entry name" value="rad52"/>
    <property type="match status" value="1"/>
</dbReference>
<feature type="compositionally biased region" description="Polar residues" evidence="7">
    <location>
        <begin position="448"/>
        <end position="465"/>
    </location>
</feature>
<feature type="region of interest" description="Disordered" evidence="7">
    <location>
        <begin position="240"/>
        <end position="303"/>
    </location>
</feature>
<dbReference type="GO" id="GO:0000730">
    <property type="term" value="P:DNA recombinase assembly"/>
    <property type="evidence" value="ECO:0007669"/>
    <property type="project" value="InterPro"/>
</dbReference>
<keyword evidence="3" id="KW-0233">DNA recombination</keyword>
<comment type="similarity">
    <text evidence="1">Belongs to the RAD52 family.</text>
</comment>
<comment type="function">
    <text evidence="5">Involved in DNA double-strand break (DSB) repair and recombination. Promotes the annealing of complementary single-stranded DNA and by stimulation of the RAD51 recombinase.</text>
</comment>
<sequence length="499" mass="54079">MNNQARQKPPYGFSPGQNGNLGPSAAGPGPARVPPQNFHKPAVKTRQNALTTVPYSAEEAQRIQTQLNRVLGPEYVSCRPGGGGQNVSYIEGWKALNLANEIFGFNGWSSELISVQVDYLDLHGSGRVSLGLSVVVRITIRDGTFHEDFGYGNIDNAKNKAIAFEKCKKEAFTDALKRCLRCFGNVLGNCLYDKGIVAKMQKVKLPALELDWDDFHRDPLIVKREVDKQKKAADAERVASLTSNMHTYQNPASSTPTSVLSHNPLEVPSAPSTASTASSNNFNRSVPNQARDQAKQPLPIPANGVPSVPSFTAPKPGSITSVSLSRPGAATVLTPSMVKEYDLDDFDDLFVFSDDMPADASDQQQDTTLNKQSEIPDNPSVEHAKEGEIAPGQVFFTSSKKALDVQKESYKDGIPVYNHKPFASTYKPSVDLNRSAKVRRADVPAMHTPSQINASQNPSAVSGTSIGKRPLGMPPSQRPASKRLHKAGEQSEKENDVTA</sequence>
<evidence type="ECO:0000313" key="8">
    <source>
        <dbReference type="EMBL" id="KAF8003394.1"/>
    </source>
</evidence>
<evidence type="ECO:0000256" key="6">
    <source>
        <dbReference type="ARBA" id="ARBA00041062"/>
    </source>
</evidence>
<dbReference type="EMBL" id="JACBPP010000003">
    <property type="protein sequence ID" value="KAF8003394.1"/>
    <property type="molecule type" value="Genomic_DNA"/>
</dbReference>
<keyword evidence="2" id="KW-0227">DNA damage</keyword>
<dbReference type="Pfam" id="PF04098">
    <property type="entry name" value="Rad52_Rad22"/>
    <property type="match status" value="1"/>
</dbReference>
<reference evidence="8" key="1">
    <citation type="submission" date="2020-10" db="EMBL/GenBank/DDBJ databases">
        <title>The Whole-Genome Sequence of Metschnikowia persimmonesis, a Novel Endophytic Yeast Species Isolated from Medicinal Plant Diospyros kaki Thumb.</title>
        <authorList>
            <person name="Rahmat E."/>
            <person name="Kang Y."/>
        </authorList>
    </citation>
    <scope>NUCLEOTIDE SEQUENCE</scope>
    <source>
        <strain evidence="8">KIOM G15050</strain>
    </source>
</reference>
<evidence type="ECO:0000256" key="5">
    <source>
        <dbReference type="ARBA" id="ARBA00037138"/>
    </source>
</evidence>
<feature type="compositionally biased region" description="Low complexity" evidence="7">
    <location>
        <begin position="268"/>
        <end position="279"/>
    </location>
</feature>
<dbReference type="InterPro" id="IPR042525">
    <property type="entry name" value="Rad52_Rad59_Rad22_sf"/>
</dbReference>
<evidence type="ECO:0000313" key="9">
    <source>
        <dbReference type="Proteomes" id="UP000649328"/>
    </source>
</evidence>